<dbReference type="AlphaFoldDB" id="A0A6I6MGF4"/>
<protein>
    <recommendedName>
        <fullName evidence="1">GIY-YIG domain-containing protein</fullName>
    </recommendedName>
</protein>
<dbReference type="KEGG" id="tsv:DSM104635_00547"/>
<dbReference type="CDD" id="cd10446">
    <property type="entry name" value="GIY-YIG_unchar_1"/>
    <property type="match status" value="1"/>
</dbReference>
<sequence length="276" mass="30770">MLTFNVLLRDAGVDPKQTLLLRHQDARTRPGRSIYDLWRTNLTAFEDYQSRQRRTGRVRFNRPLWASFVGTPAGDTLFVGLYRASAPVSGVTDWTSPLSGNVVAAGIDNVFPLERLEALKAFAGLLYIDWGDGLRQWVQQAKAQDKSVIELRRTGEEPVFPGLLEFMCSLSQVEALPPAWASKLASHCGVYLLSCSRTNEHYVGSAYGADGFLGRWLEYARSGHGGNVGLKNRDPSDYRISILETAGTAASLDDILSMESRWKIKLQSREMGLNRN</sequence>
<proteinExistence type="predicted"/>
<dbReference type="RefSeq" id="WP_158764726.1">
    <property type="nucleotide sequence ID" value="NZ_CP047045.1"/>
</dbReference>
<organism evidence="2 3">
    <name type="scientific">Terricaulis silvestris</name>
    <dbReference type="NCBI Taxonomy" id="2686094"/>
    <lineage>
        <taxon>Bacteria</taxon>
        <taxon>Pseudomonadati</taxon>
        <taxon>Pseudomonadota</taxon>
        <taxon>Alphaproteobacteria</taxon>
        <taxon>Caulobacterales</taxon>
        <taxon>Caulobacteraceae</taxon>
        <taxon>Terricaulis</taxon>
    </lineage>
</organism>
<name>A0A6I6MGF4_9CAUL</name>
<evidence type="ECO:0000313" key="3">
    <source>
        <dbReference type="Proteomes" id="UP000431269"/>
    </source>
</evidence>
<dbReference type="EMBL" id="CP047045">
    <property type="protein sequence ID" value="QGZ93735.1"/>
    <property type="molecule type" value="Genomic_DNA"/>
</dbReference>
<dbReference type="Gene3D" id="3.40.1440.10">
    <property type="entry name" value="GIY-YIG endonuclease"/>
    <property type="match status" value="1"/>
</dbReference>
<evidence type="ECO:0000259" key="1">
    <source>
        <dbReference type="PROSITE" id="PS50164"/>
    </source>
</evidence>
<dbReference type="SUPFAM" id="SSF82771">
    <property type="entry name" value="GIY-YIG endonuclease"/>
    <property type="match status" value="1"/>
</dbReference>
<dbReference type="Proteomes" id="UP000431269">
    <property type="component" value="Chromosome"/>
</dbReference>
<evidence type="ECO:0000313" key="2">
    <source>
        <dbReference type="EMBL" id="QGZ93735.1"/>
    </source>
</evidence>
<dbReference type="PROSITE" id="PS50164">
    <property type="entry name" value="GIY_YIG"/>
    <property type="match status" value="1"/>
</dbReference>
<keyword evidence="3" id="KW-1185">Reference proteome</keyword>
<feature type="domain" description="GIY-YIG" evidence="1">
    <location>
        <begin position="186"/>
        <end position="275"/>
    </location>
</feature>
<reference evidence="3" key="1">
    <citation type="submission" date="2019-12" db="EMBL/GenBank/DDBJ databases">
        <title>Complete genome of Terracaulis silvestris 0127_4.</title>
        <authorList>
            <person name="Vieira S."/>
            <person name="Riedel T."/>
            <person name="Sproer C."/>
            <person name="Pascual J."/>
            <person name="Boedeker C."/>
            <person name="Overmann J."/>
        </authorList>
    </citation>
    <scope>NUCLEOTIDE SEQUENCE [LARGE SCALE GENOMIC DNA]</scope>
    <source>
        <strain evidence="3">0127_4</strain>
    </source>
</reference>
<dbReference type="InterPro" id="IPR035901">
    <property type="entry name" value="GIY-YIG_endonuc_sf"/>
</dbReference>
<gene>
    <name evidence="2" type="ORF">DSM104635_00547</name>
</gene>
<dbReference type="InterPro" id="IPR000305">
    <property type="entry name" value="GIY-YIG_endonuc"/>
</dbReference>
<accession>A0A6I6MGF4</accession>